<dbReference type="Proteomes" id="UP000499080">
    <property type="component" value="Unassembled WGS sequence"/>
</dbReference>
<protein>
    <submittedName>
        <fullName evidence="1">Uncharacterized protein</fullName>
    </submittedName>
</protein>
<dbReference type="AlphaFoldDB" id="A0A4Y2A7I9"/>
<keyword evidence="2" id="KW-1185">Reference proteome</keyword>
<name>A0A4Y2A7I9_ARAVE</name>
<evidence type="ECO:0000313" key="1">
    <source>
        <dbReference type="EMBL" id="GBL75517.1"/>
    </source>
</evidence>
<organism evidence="1 2">
    <name type="scientific">Araneus ventricosus</name>
    <name type="common">Orbweaver spider</name>
    <name type="synonym">Epeira ventricosa</name>
    <dbReference type="NCBI Taxonomy" id="182803"/>
    <lineage>
        <taxon>Eukaryota</taxon>
        <taxon>Metazoa</taxon>
        <taxon>Ecdysozoa</taxon>
        <taxon>Arthropoda</taxon>
        <taxon>Chelicerata</taxon>
        <taxon>Arachnida</taxon>
        <taxon>Araneae</taxon>
        <taxon>Araneomorphae</taxon>
        <taxon>Entelegynae</taxon>
        <taxon>Araneoidea</taxon>
        <taxon>Araneidae</taxon>
        <taxon>Araneus</taxon>
    </lineage>
</organism>
<sequence>MFPLQIGVDYPFVTIVPLLWLPLPAAVPFGWCGDYPRLVPFCSCAWNAGTVQEVFWCSVVPRLTVYRLPFTLRCSRAATACVRAATGAGSPARLPPVRFALLRCGCRVRSHLPILLLHSQSVDTAAGC</sequence>
<reference evidence="1 2" key="1">
    <citation type="journal article" date="2019" name="Sci. Rep.">
        <title>Orb-weaving spider Araneus ventricosus genome elucidates the spidroin gene catalogue.</title>
        <authorList>
            <person name="Kono N."/>
            <person name="Nakamura H."/>
            <person name="Ohtoshi R."/>
            <person name="Moran D.A.P."/>
            <person name="Shinohara A."/>
            <person name="Yoshida Y."/>
            <person name="Fujiwara M."/>
            <person name="Mori M."/>
            <person name="Tomita M."/>
            <person name="Arakawa K."/>
        </authorList>
    </citation>
    <scope>NUCLEOTIDE SEQUENCE [LARGE SCALE GENOMIC DNA]</scope>
</reference>
<comment type="caution">
    <text evidence="1">The sequence shown here is derived from an EMBL/GenBank/DDBJ whole genome shotgun (WGS) entry which is preliminary data.</text>
</comment>
<accession>A0A4Y2A7I9</accession>
<proteinExistence type="predicted"/>
<gene>
    <name evidence="1" type="ORF">AVEN_87779_1</name>
</gene>
<dbReference type="EMBL" id="BGPR01079681">
    <property type="protein sequence ID" value="GBL75517.1"/>
    <property type="molecule type" value="Genomic_DNA"/>
</dbReference>
<evidence type="ECO:0000313" key="2">
    <source>
        <dbReference type="Proteomes" id="UP000499080"/>
    </source>
</evidence>